<dbReference type="HAMAP" id="MF_01384">
    <property type="entry name" value="UreD"/>
    <property type="match status" value="1"/>
</dbReference>
<evidence type="ECO:0000313" key="5">
    <source>
        <dbReference type="Proteomes" id="UP000194664"/>
    </source>
</evidence>
<dbReference type="PANTHER" id="PTHR33643">
    <property type="entry name" value="UREASE ACCESSORY PROTEIN D"/>
    <property type="match status" value="1"/>
</dbReference>
<dbReference type="Pfam" id="PF01774">
    <property type="entry name" value="UreD"/>
    <property type="match status" value="1"/>
</dbReference>
<reference evidence="4 5" key="1">
    <citation type="submission" date="2016-12" db="EMBL/GenBank/DDBJ databases">
        <title>The draft genome sequence of HSLHS2.</title>
        <authorList>
            <person name="Hu D."/>
            <person name="Wang L."/>
            <person name="Shao Z."/>
        </authorList>
    </citation>
    <scope>NUCLEOTIDE SEQUENCE [LARGE SCALE GENOMIC DNA]</scope>
    <source>
        <strain evidence="4">MCCC 1A06712</strain>
    </source>
</reference>
<dbReference type="GO" id="GO:0016151">
    <property type="term" value="F:nickel cation binding"/>
    <property type="evidence" value="ECO:0007669"/>
    <property type="project" value="UniProtKB-UniRule"/>
</dbReference>
<dbReference type="GO" id="GO:0005737">
    <property type="term" value="C:cytoplasm"/>
    <property type="evidence" value="ECO:0007669"/>
    <property type="project" value="UniProtKB-SubCell"/>
</dbReference>
<dbReference type="Proteomes" id="UP000194664">
    <property type="component" value="Unassembled WGS sequence"/>
</dbReference>
<sequence length="265" mass="28818">MLDAHPHVSLQRAKGRAMAAFGGGDNRLRDLHQSGSLKALLPKNHAPVPDLVLVNTAGGLTGGDRYAVNVTAHDGASVTVATQTAERVYKASTGVAHMDVTLSVSGGGALHWLPQETILFDHSAIQRTITANVDESSRLLIVEPVVFGRQAMGETLTQTHFSDRWRIRQNGRLIHAEQTRISGDFAAYQGIGALNGARAVATILYVGPDAVDLLEAVRSYGIQASAWDGRMVIRLMDESPRNLRLQITDFMKKFRGCDLPRVWTM</sequence>
<gene>
    <name evidence="3" type="primary">ureD</name>
    <name evidence="4" type="ORF">BVC71_03670</name>
</gene>
<evidence type="ECO:0000256" key="2">
    <source>
        <dbReference type="ARBA" id="ARBA00023186"/>
    </source>
</evidence>
<evidence type="ECO:0000256" key="3">
    <source>
        <dbReference type="HAMAP-Rule" id="MF_01384"/>
    </source>
</evidence>
<comment type="subunit">
    <text evidence="3">UreD, UreF and UreG form a complex that acts as a GTP-hydrolysis-dependent molecular chaperone, activating the urease apoprotein by helping to assemble the nickel containing metallocenter of UreC. The UreE protein probably delivers the nickel.</text>
</comment>
<name>A0A251X202_9RHOB</name>
<comment type="subcellular location">
    <subcellularLocation>
        <location evidence="3">Cytoplasm</location>
    </subcellularLocation>
</comment>
<keyword evidence="3" id="KW-0996">Nickel insertion</keyword>
<keyword evidence="2 3" id="KW-0143">Chaperone</keyword>
<evidence type="ECO:0000256" key="1">
    <source>
        <dbReference type="ARBA" id="ARBA00007177"/>
    </source>
</evidence>
<proteinExistence type="inferred from homology"/>
<keyword evidence="5" id="KW-1185">Reference proteome</keyword>
<dbReference type="RefSeq" id="WP_165767718.1">
    <property type="nucleotide sequence ID" value="NZ_MSPP01000001.1"/>
</dbReference>
<keyword evidence="3" id="KW-0963">Cytoplasm</keyword>
<comment type="similarity">
    <text evidence="1 3">Belongs to the UreD family.</text>
</comment>
<evidence type="ECO:0000313" key="4">
    <source>
        <dbReference type="EMBL" id="OUD10601.1"/>
    </source>
</evidence>
<accession>A0A251X202</accession>
<dbReference type="PANTHER" id="PTHR33643:SF1">
    <property type="entry name" value="UREASE ACCESSORY PROTEIN D"/>
    <property type="match status" value="1"/>
</dbReference>
<dbReference type="EMBL" id="MSPP01000001">
    <property type="protein sequence ID" value="OUD10601.1"/>
    <property type="molecule type" value="Genomic_DNA"/>
</dbReference>
<organism evidence="4 5">
    <name type="scientific">Marivivens niveibacter</name>
    <dbReference type="NCBI Taxonomy" id="1930667"/>
    <lineage>
        <taxon>Bacteria</taxon>
        <taxon>Pseudomonadati</taxon>
        <taxon>Pseudomonadota</taxon>
        <taxon>Alphaproteobacteria</taxon>
        <taxon>Rhodobacterales</taxon>
        <taxon>Paracoccaceae</taxon>
        <taxon>Marivivens group</taxon>
        <taxon>Marivivens</taxon>
    </lineage>
</organism>
<dbReference type="AlphaFoldDB" id="A0A251X202"/>
<protein>
    <recommendedName>
        <fullName evidence="3">Urease accessory protein UreD</fullName>
    </recommendedName>
</protein>
<dbReference type="InterPro" id="IPR002669">
    <property type="entry name" value="UreD"/>
</dbReference>
<comment type="caution">
    <text evidence="4">The sequence shown here is derived from an EMBL/GenBank/DDBJ whole genome shotgun (WGS) entry which is preliminary data.</text>
</comment>
<comment type="function">
    <text evidence="3">Required for maturation of urease via the functional incorporation of the urease nickel metallocenter.</text>
</comment>